<dbReference type="GO" id="GO:0034040">
    <property type="term" value="F:ATPase-coupled lipid transmembrane transporter activity"/>
    <property type="evidence" value="ECO:0007669"/>
    <property type="project" value="TreeGrafter"/>
</dbReference>
<dbReference type="InterPro" id="IPR003439">
    <property type="entry name" value="ABC_transporter-like_ATP-bd"/>
</dbReference>
<dbReference type="InterPro" id="IPR047957">
    <property type="entry name" value="ABC_AprD-like_6TM"/>
</dbReference>
<evidence type="ECO:0000259" key="11">
    <source>
        <dbReference type="PROSITE" id="PS50929"/>
    </source>
</evidence>
<dbReference type="SUPFAM" id="SSF90123">
    <property type="entry name" value="ABC transporter transmembrane region"/>
    <property type="match status" value="1"/>
</dbReference>
<dbReference type="PANTHER" id="PTHR24221">
    <property type="entry name" value="ATP-BINDING CASSETTE SUB-FAMILY B"/>
    <property type="match status" value="1"/>
</dbReference>
<dbReference type="Gene3D" id="3.40.50.300">
    <property type="entry name" value="P-loop containing nucleotide triphosphate hydrolases"/>
    <property type="match status" value="1"/>
</dbReference>
<dbReference type="AlphaFoldDB" id="A0A1H4V6J5"/>
<evidence type="ECO:0000256" key="1">
    <source>
        <dbReference type="ARBA" id="ARBA00004651"/>
    </source>
</evidence>
<dbReference type="Pfam" id="PF00005">
    <property type="entry name" value="ABC_tran"/>
    <property type="match status" value="1"/>
</dbReference>
<dbReference type="InterPro" id="IPR036640">
    <property type="entry name" value="ABC1_TM_sf"/>
</dbReference>
<feature type="transmembrane region" description="Helical" evidence="9">
    <location>
        <begin position="146"/>
        <end position="175"/>
    </location>
</feature>
<evidence type="ECO:0000256" key="6">
    <source>
        <dbReference type="ARBA" id="ARBA00022840"/>
    </source>
</evidence>
<dbReference type="GO" id="GO:0030253">
    <property type="term" value="P:protein secretion by the type I secretion system"/>
    <property type="evidence" value="ECO:0007669"/>
    <property type="project" value="InterPro"/>
</dbReference>
<dbReference type="GO" id="GO:0016887">
    <property type="term" value="F:ATP hydrolysis activity"/>
    <property type="evidence" value="ECO:0007669"/>
    <property type="project" value="InterPro"/>
</dbReference>
<comment type="subcellular location">
    <subcellularLocation>
        <location evidence="1">Cell membrane</location>
        <topology evidence="1">Multi-pass membrane protein</topology>
    </subcellularLocation>
</comment>
<dbReference type="NCBIfam" id="TIGR01842">
    <property type="entry name" value="type_I_sec_PrtD"/>
    <property type="match status" value="1"/>
</dbReference>
<dbReference type="GO" id="GO:0140359">
    <property type="term" value="F:ABC-type transporter activity"/>
    <property type="evidence" value="ECO:0007669"/>
    <property type="project" value="InterPro"/>
</dbReference>
<dbReference type="RefSeq" id="WP_090378408.1">
    <property type="nucleotide sequence ID" value="NZ_CP156749.1"/>
</dbReference>
<dbReference type="PANTHER" id="PTHR24221:SF248">
    <property type="entry name" value="ABC TRANSPORTER TRANSMEMBRANE REGION"/>
    <property type="match status" value="1"/>
</dbReference>
<feature type="transmembrane region" description="Helical" evidence="9">
    <location>
        <begin position="12"/>
        <end position="45"/>
    </location>
</feature>
<evidence type="ECO:0000256" key="8">
    <source>
        <dbReference type="ARBA" id="ARBA00023136"/>
    </source>
</evidence>
<dbReference type="SUPFAM" id="SSF52540">
    <property type="entry name" value="P-loop containing nucleoside triphosphate hydrolases"/>
    <property type="match status" value="1"/>
</dbReference>
<evidence type="ECO:0000313" key="13">
    <source>
        <dbReference type="Proteomes" id="UP000242849"/>
    </source>
</evidence>
<evidence type="ECO:0000259" key="10">
    <source>
        <dbReference type="PROSITE" id="PS50893"/>
    </source>
</evidence>
<dbReference type="InterPro" id="IPR017871">
    <property type="entry name" value="ABC_transporter-like_CS"/>
</dbReference>
<reference evidence="13" key="1">
    <citation type="submission" date="2016-10" db="EMBL/GenBank/DDBJ databases">
        <authorList>
            <person name="Varghese N."/>
            <person name="Submissions S."/>
        </authorList>
    </citation>
    <scope>NUCLEOTIDE SEQUENCE [LARGE SCALE GENOMIC DNA]</scope>
    <source>
        <strain evidence="13">DSM 12111</strain>
    </source>
</reference>
<gene>
    <name evidence="12" type="ORF">SAMN05421553_1408</name>
</gene>
<protein>
    <submittedName>
        <fullName evidence="12">ATP-binding protein HasD</fullName>
    </submittedName>
</protein>
<dbReference type="InterPro" id="IPR011527">
    <property type="entry name" value="ABC1_TM_dom"/>
</dbReference>
<dbReference type="EMBL" id="FNSC01000001">
    <property type="protein sequence ID" value="SEC76565.1"/>
    <property type="molecule type" value="Genomic_DNA"/>
</dbReference>
<dbReference type="InterPro" id="IPR039421">
    <property type="entry name" value="Type_1_exporter"/>
</dbReference>
<feature type="transmembrane region" description="Helical" evidence="9">
    <location>
        <begin position="57"/>
        <end position="77"/>
    </location>
</feature>
<evidence type="ECO:0000256" key="2">
    <source>
        <dbReference type="ARBA" id="ARBA00022448"/>
    </source>
</evidence>
<keyword evidence="5" id="KW-0547">Nucleotide-binding</keyword>
<sequence length="591" mass="63136">MSHPPRRPGNEIIAALALFRSSLCSVGLFTAVVNLLMLAPALYMLQVYDRVLASGNGMTLLMLTLMTLGLLVFMGSLEFVRSLVVIRIGSQLDLQLNQRVYNAAFEASLKSGEQTTGQAFNDLAQLRQFVTGPSLFALFDAPWFPIYLAVIFLFDTWLGLFALAGSILLLALAWLNERVSAAPLAEASRQSIRCAQQASGTLRNAEVIESMGMLGALRERWFAGHGEFLRRQGQASERTALVAAAAKIARVALQSLVLGLGAWLVLEQRISPGMMIAGSILMGRVLAPLDQLIGAWKHWAEARLAFQRLSALLSNHPQRPVGMPLPLPRGQLAVDGISACAPGSRQPVLSGLGFTLPAGDTLGIVGASGSGKSSLARLLVGAWVPQLGKVRLDGADLQGWDRTQLGAHIGYLPQDVQLFAGSVAENIARFAEVDAEKVVAAARMAGVHELILRLPQGYDTVLGEGGAGLSGGQKQRVGLARALYGLPALVVLDEPNANLDEEGEQALLDAIAQLKRLKRTLVLVSHKPTLLEVADQLLILRGGRALAFGPAARVLQDMPLSKKSAATPRTAVARAPVTAFSLNYQLDTAQR</sequence>
<dbReference type="FunFam" id="1.20.1560.10:FF:000109">
    <property type="entry name" value="Alkaline protease secretion ATP-binding protein aprD"/>
    <property type="match status" value="1"/>
</dbReference>
<evidence type="ECO:0000256" key="7">
    <source>
        <dbReference type="ARBA" id="ARBA00022989"/>
    </source>
</evidence>
<feature type="domain" description="ABC transmembrane type-1" evidence="11">
    <location>
        <begin position="26"/>
        <end position="301"/>
    </location>
</feature>
<keyword evidence="2" id="KW-0813">Transport</keyword>
<keyword evidence="8 9" id="KW-0472">Membrane</keyword>
<keyword evidence="13" id="KW-1185">Reference proteome</keyword>
<dbReference type="STRING" id="53406.SAMN05421553_1408"/>
<keyword evidence="7 9" id="KW-1133">Transmembrane helix</keyword>
<organism evidence="12 13">
    <name type="scientific">Pseudomonas anguilliseptica</name>
    <dbReference type="NCBI Taxonomy" id="53406"/>
    <lineage>
        <taxon>Bacteria</taxon>
        <taxon>Pseudomonadati</taxon>
        <taxon>Pseudomonadota</taxon>
        <taxon>Gammaproteobacteria</taxon>
        <taxon>Pseudomonadales</taxon>
        <taxon>Pseudomonadaceae</taxon>
        <taxon>Pseudomonas</taxon>
    </lineage>
</organism>
<evidence type="ECO:0000256" key="9">
    <source>
        <dbReference type="SAM" id="Phobius"/>
    </source>
</evidence>
<evidence type="ECO:0000313" key="12">
    <source>
        <dbReference type="EMBL" id="SEC76565.1"/>
    </source>
</evidence>
<feature type="transmembrane region" description="Helical" evidence="9">
    <location>
        <begin position="240"/>
        <end position="264"/>
    </location>
</feature>
<dbReference type="GO" id="GO:0005524">
    <property type="term" value="F:ATP binding"/>
    <property type="evidence" value="ECO:0007669"/>
    <property type="project" value="UniProtKB-KW"/>
</dbReference>
<dbReference type="Proteomes" id="UP000242849">
    <property type="component" value="Unassembled WGS sequence"/>
</dbReference>
<dbReference type="InterPro" id="IPR003593">
    <property type="entry name" value="AAA+_ATPase"/>
</dbReference>
<dbReference type="SMART" id="SM00382">
    <property type="entry name" value="AAA"/>
    <property type="match status" value="1"/>
</dbReference>
<dbReference type="CDD" id="cd18586">
    <property type="entry name" value="ABC_6TM_PrtD_like"/>
    <property type="match status" value="1"/>
</dbReference>
<keyword evidence="4 9" id="KW-0812">Transmembrane</keyword>
<dbReference type="PROSITE" id="PS50893">
    <property type="entry name" value="ABC_TRANSPORTER_2"/>
    <property type="match status" value="1"/>
</dbReference>
<keyword evidence="3" id="KW-1003">Cell membrane</keyword>
<dbReference type="Gene3D" id="1.20.1560.10">
    <property type="entry name" value="ABC transporter type 1, transmembrane domain"/>
    <property type="match status" value="1"/>
</dbReference>
<dbReference type="FunFam" id="3.40.50.300:FF:001444">
    <property type="entry name" value="ABC transporter ATP-binding protein"/>
    <property type="match status" value="1"/>
</dbReference>
<dbReference type="PROSITE" id="PS00211">
    <property type="entry name" value="ABC_TRANSPORTER_1"/>
    <property type="match status" value="1"/>
</dbReference>
<evidence type="ECO:0000256" key="3">
    <source>
        <dbReference type="ARBA" id="ARBA00022475"/>
    </source>
</evidence>
<name>A0A1H4V6J5_PSEAG</name>
<dbReference type="Pfam" id="PF00664">
    <property type="entry name" value="ABC_membrane"/>
    <property type="match status" value="1"/>
</dbReference>
<evidence type="ECO:0000256" key="5">
    <source>
        <dbReference type="ARBA" id="ARBA00022741"/>
    </source>
</evidence>
<proteinExistence type="predicted"/>
<dbReference type="InterPro" id="IPR010128">
    <property type="entry name" value="ATPase_T1SS_PrtD-like"/>
</dbReference>
<evidence type="ECO:0000256" key="4">
    <source>
        <dbReference type="ARBA" id="ARBA00022692"/>
    </source>
</evidence>
<dbReference type="OrthoDB" id="9806127at2"/>
<dbReference type="GO" id="GO:0030256">
    <property type="term" value="C:type I protein secretion system complex"/>
    <property type="evidence" value="ECO:0007669"/>
    <property type="project" value="InterPro"/>
</dbReference>
<keyword evidence="6 12" id="KW-0067">ATP-binding</keyword>
<dbReference type="PROSITE" id="PS50929">
    <property type="entry name" value="ABC_TM1F"/>
    <property type="match status" value="1"/>
</dbReference>
<dbReference type="InterPro" id="IPR027417">
    <property type="entry name" value="P-loop_NTPase"/>
</dbReference>
<dbReference type="GO" id="GO:0005886">
    <property type="term" value="C:plasma membrane"/>
    <property type="evidence" value="ECO:0007669"/>
    <property type="project" value="UniProtKB-SubCell"/>
</dbReference>
<feature type="domain" description="ABC transporter" evidence="10">
    <location>
        <begin position="332"/>
        <end position="567"/>
    </location>
</feature>
<accession>A0A1H4V6J5</accession>